<dbReference type="RefSeq" id="WP_188806986.1">
    <property type="nucleotide sequence ID" value="NZ_BAAAOU010000015.1"/>
</dbReference>
<dbReference type="Gene3D" id="3.40.50.720">
    <property type="entry name" value="NAD(P)-binding Rossmann-like Domain"/>
    <property type="match status" value="1"/>
</dbReference>
<feature type="compositionally biased region" description="Low complexity" evidence="2">
    <location>
        <begin position="1"/>
        <end position="21"/>
    </location>
</feature>
<name>A0ABQ2MF48_9MICC</name>
<proteinExistence type="inferred from homology"/>
<dbReference type="InterPro" id="IPR020904">
    <property type="entry name" value="Sc_DH/Rdtase_CS"/>
</dbReference>
<dbReference type="PANTHER" id="PTHR42879">
    <property type="entry name" value="3-OXOACYL-(ACYL-CARRIER-PROTEIN) REDUCTASE"/>
    <property type="match status" value="1"/>
</dbReference>
<gene>
    <name evidence="3" type="ORF">GCM10010977_30790</name>
</gene>
<comment type="similarity">
    <text evidence="1">Belongs to the short-chain dehydrogenases/reductases (SDR) family.</text>
</comment>
<reference evidence="4" key="1">
    <citation type="journal article" date="2019" name="Int. J. Syst. Evol. Microbiol.">
        <title>The Global Catalogue of Microorganisms (GCM) 10K type strain sequencing project: providing services to taxonomists for standard genome sequencing and annotation.</title>
        <authorList>
            <consortium name="The Broad Institute Genomics Platform"/>
            <consortium name="The Broad Institute Genome Sequencing Center for Infectious Disease"/>
            <person name="Wu L."/>
            <person name="Ma J."/>
        </authorList>
    </citation>
    <scope>NUCLEOTIDE SEQUENCE [LARGE SCALE GENOMIC DNA]</scope>
    <source>
        <strain evidence="4">CGMCC 1.7064</strain>
    </source>
</reference>
<dbReference type="InterPro" id="IPR036291">
    <property type="entry name" value="NAD(P)-bd_dom_sf"/>
</dbReference>
<comment type="caution">
    <text evidence="3">The sequence shown here is derived from an EMBL/GenBank/DDBJ whole genome shotgun (WGS) entry which is preliminary data.</text>
</comment>
<feature type="region of interest" description="Disordered" evidence="2">
    <location>
        <begin position="1"/>
        <end position="37"/>
    </location>
</feature>
<evidence type="ECO:0000256" key="1">
    <source>
        <dbReference type="ARBA" id="ARBA00006484"/>
    </source>
</evidence>
<organism evidence="3 4">
    <name type="scientific">Citricoccus zhacaiensis</name>
    <dbReference type="NCBI Taxonomy" id="489142"/>
    <lineage>
        <taxon>Bacteria</taxon>
        <taxon>Bacillati</taxon>
        <taxon>Actinomycetota</taxon>
        <taxon>Actinomycetes</taxon>
        <taxon>Micrococcales</taxon>
        <taxon>Micrococcaceae</taxon>
        <taxon>Citricoccus</taxon>
    </lineage>
</organism>
<evidence type="ECO:0000313" key="4">
    <source>
        <dbReference type="Proteomes" id="UP000642509"/>
    </source>
</evidence>
<dbReference type="Pfam" id="PF13561">
    <property type="entry name" value="adh_short_C2"/>
    <property type="match status" value="1"/>
</dbReference>
<dbReference type="CDD" id="cd05233">
    <property type="entry name" value="SDR_c"/>
    <property type="match status" value="1"/>
</dbReference>
<dbReference type="InterPro" id="IPR002347">
    <property type="entry name" value="SDR_fam"/>
</dbReference>
<feature type="compositionally biased region" description="Basic and acidic residues" evidence="2">
    <location>
        <begin position="23"/>
        <end position="36"/>
    </location>
</feature>
<dbReference type="PRINTS" id="PR00081">
    <property type="entry name" value="GDHRDH"/>
</dbReference>
<dbReference type="Proteomes" id="UP000642509">
    <property type="component" value="Unassembled WGS sequence"/>
</dbReference>
<evidence type="ECO:0000256" key="2">
    <source>
        <dbReference type="SAM" id="MobiDB-lite"/>
    </source>
</evidence>
<dbReference type="PANTHER" id="PTHR42879:SF2">
    <property type="entry name" value="3-OXOACYL-[ACYL-CARRIER-PROTEIN] REDUCTASE FABG"/>
    <property type="match status" value="1"/>
</dbReference>
<dbReference type="SUPFAM" id="SSF51735">
    <property type="entry name" value="NAD(P)-binding Rossmann-fold domains"/>
    <property type="match status" value="1"/>
</dbReference>
<dbReference type="EMBL" id="BMLQ01000011">
    <property type="protein sequence ID" value="GGO49278.1"/>
    <property type="molecule type" value="Genomic_DNA"/>
</dbReference>
<sequence length="264" mass="27319">MNENTATGHAGTTSTASAASARDAVDTEHRTSRERVLVTGGAHGIGAAIAERCRQDGYEPVILDREGEGAIHGDLSDLDSTAQALERALADGPITRLVNNVGAVFPNAVTDQTLDQFDAAVALNLRSALQCIQALLPGMREAGFGRIVNMSSRAALGKELRAAYAATKAGLLGLTRVVALEEGRNGVTANAIGPGPIATDLFTRANPADSPKTRAIIESVPVRRMGSAEDVAHAASYLLDARSGFVTGQTLYVCGGLTVGRADV</sequence>
<protein>
    <submittedName>
        <fullName evidence="3">Short-chain dehydrogenase</fullName>
    </submittedName>
</protein>
<keyword evidence="4" id="KW-1185">Reference proteome</keyword>
<evidence type="ECO:0000313" key="3">
    <source>
        <dbReference type="EMBL" id="GGO49278.1"/>
    </source>
</evidence>
<dbReference type="PROSITE" id="PS00061">
    <property type="entry name" value="ADH_SHORT"/>
    <property type="match status" value="1"/>
</dbReference>
<accession>A0ABQ2MF48</accession>
<dbReference type="InterPro" id="IPR050259">
    <property type="entry name" value="SDR"/>
</dbReference>
<dbReference type="PRINTS" id="PR00080">
    <property type="entry name" value="SDRFAMILY"/>
</dbReference>